<dbReference type="GO" id="GO:0005840">
    <property type="term" value="C:ribosome"/>
    <property type="evidence" value="ECO:0007669"/>
    <property type="project" value="InterPro"/>
</dbReference>
<comment type="subunit">
    <text evidence="5">Binds ribosomal protein uS19.</text>
</comment>
<dbReference type="InterPro" id="IPR011033">
    <property type="entry name" value="PRC_barrel-like_sf"/>
</dbReference>
<evidence type="ECO:0000313" key="8">
    <source>
        <dbReference type="EMBL" id="TXC81463.1"/>
    </source>
</evidence>
<dbReference type="GO" id="GO:0043022">
    <property type="term" value="F:ribosome binding"/>
    <property type="evidence" value="ECO:0007669"/>
    <property type="project" value="InterPro"/>
</dbReference>
<gene>
    <name evidence="5 8" type="primary">rimM</name>
    <name evidence="8" type="ORF">FRX97_05515</name>
</gene>
<dbReference type="Pfam" id="PF24986">
    <property type="entry name" value="PRC_RimM"/>
    <property type="match status" value="1"/>
</dbReference>
<comment type="similarity">
    <text evidence="5">Belongs to the RimM family.</text>
</comment>
<dbReference type="InterPro" id="IPR002676">
    <property type="entry name" value="RimM_N"/>
</dbReference>
<evidence type="ECO:0000256" key="2">
    <source>
        <dbReference type="ARBA" id="ARBA00022517"/>
    </source>
</evidence>
<reference evidence="8 9" key="1">
    <citation type="submission" date="2019-08" db="EMBL/GenBank/DDBJ databases">
        <title>Genome of Luteibaculum oceani JCM 18817.</title>
        <authorList>
            <person name="Bowman J.P."/>
        </authorList>
    </citation>
    <scope>NUCLEOTIDE SEQUENCE [LARGE SCALE GENOMIC DNA]</scope>
    <source>
        <strain evidence="8 9">JCM 18817</strain>
    </source>
</reference>
<sequence length="175" mass="20223">MNREDCFNLGKVTKIQGYSGNVICFLDTDQPGRYENLESVLLEIQQELVPFFIEQFRLKDGTQKAIVKFAEVDSEEEARSIVNCQLYLPLNQLPDLGENKFYFHEIIGFQVLMEGQPLGTITEVLEYPNNELLQIHNGEKEILIPLREEFIQKVDKSEKTFQVSLPEGFLEAFTQ</sequence>
<dbReference type="AlphaFoldDB" id="A0A5C6V833"/>
<dbReference type="SUPFAM" id="SSF50346">
    <property type="entry name" value="PRC-barrel domain"/>
    <property type="match status" value="1"/>
</dbReference>
<protein>
    <recommendedName>
        <fullName evidence="5">Ribosome maturation factor RimM</fullName>
    </recommendedName>
</protein>
<dbReference type="SUPFAM" id="SSF50447">
    <property type="entry name" value="Translation proteins"/>
    <property type="match status" value="1"/>
</dbReference>
<keyword evidence="3 5" id="KW-0698">rRNA processing</keyword>
<evidence type="ECO:0000256" key="3">
    <source>
        <dbReference type="ARBA" id="ARBA00022552"/>
    </source>
</evidence>
<keyword evidence="1 5" id="KW-0963">Cytoplasm</keyword>
<dbReference type="RefSeq" id="WP_147014192.1">
    <property type="nucleotide sequence ID" value="NZ_VORB01000004.1"/>
</dbReference>
<evidence type="ECO:0000259" key="6">
    <source>
        <dbReference type="Pfam" id="PF01782"/>
    </source>
</evidence>
<dbReference type="OrthoDB" id="9810331at2"/>
<feature type="domain" description="Ribosome maturation factor RimM PRC barrel" evidence="7">
    <location>
        <begin position="104"/>
        <end position="169"/>
    </location>
</feature>
<dbReference type="Pfam" id="PF01782">
    <property type="entry name" value="RimM"/>
    <property type="match status" value="1"/>
</dbReference>
<dbReference type="InterPro" id="IPR036976">
    <property type="entry name" value="RimM_N_sf"/>
</dbReference>
<dbReference type="Gene3D" id="2.40.30.60">
    <property type="entry name" value="RimM"/>
    <property type="match status" value="1"/>
</dbReference>
<keyword evidence="4 5" id="KW-0143">Chaperone</keyword>
<dbReference type="EMBL" id="VORB01000004">
    <property type="protein sequence ID" value="TXC81463.1"/>
    <property type="molecule type" value="Genomic_DNA"/>
</dbReference>
<dbReference type="NCBIfam" id="TIGR02273">
    <property type="entry name" value="16S_RimM"/>
    <property type="match status" value="1"/>
</dbReference>
<accession>A0A5C6V833</accession>
<dbReference type="Gene3D" id="2.30.30.240">
    <property type="entry name" value="PRC-barrel domain"/>
    <property type="match status" value="1"/>
</dbReference>
<keyword evidence="9" id="KW-1185">Reference proteome</keyword>
<comment type="subcellular location">
    <subcellularLocation>
        <location evidence="5">Cytoplasm</location>
    </subcellularLocation>
</comment>
<comment type="domain">
    <text evidence="5">The PRC barrel domain binds ribosomal protein uS19.</text>
</comment>
<comment type="caution">
    <text evidence="8">The sequence shown here is derived from an EMBL/GenBank/DDBJ whole genome shotgun (WGS) entry which is preliminary data.</text>
</comment>
<comment type="function">
    <text evidence="5">An accessory protein needed during the final step in the assembly of 30S ribosomal subunit, possibly for assembly of the head region. Essential for efficient processing of 16S rRNA. May be needed both before and after RbfA during the maturation of 16S rRNA. It has affinity for free ribosomal 30S subunits but not for 70S ribosomes.</text>
</comment>
<evidence type="ECO:0000259" key="7">
    <source>
        <dbReference type="Pfam" id="PF24986"/>
    </source>
</evidence>
<evidence type="ECO:0000256" key="1">
    <source>
        <dbReference type="ARBA" id="ARBA00022490"/>
    </source>
</evidence>
<dbReference type="Proteomes" id="UP000321168">
    <property type="component" value="Unassembled WGS sequence"/>
</dbReference>
<dbReference type="HAMAP" id="MF_00014">
    <property type="entry name" value="Ribosome_mat_RimM"/>
    <property type="match status" value="1"/>
</dbReference>
<name>A0A5C6V833_9FLAO</name>
<dbReference type="GO" id="GO:0042274">
    <property type="term" value="P:ribosomal small subunit biogenesis"/>
    <property type="evidence" value="ECO:0007669"/>
    <property type="project" value="UniProtKB-UniRule"/>
</dbReference>
<dbReference type="PANTHER" id="PTHR33692:SF1">
    <property type="entry name" value="RIBOSOME MATURATION FACTOR RIMM"/>
    <property type="match status" value="1"/>
</dbReference>
<keyword evidence="2 5" id="KW-0690">Ribosome biogenesis</keyword>
<dbReference type="GO" id="GO:0006364">
    <property type="term" value="P:rRNA processing"/>
    <property type="evidence" value="ECO:0007669"/>
    <property type="project" value="UniProtKB-UniRule"/>
</dbReference>
<evidence type="ECO:0000313" key="9">
    <source>
        <dbReference type="Proteomes" id="UP000321168"/>
    </source>
</evidence>
<evidence type="ECO:0000256" key="5">
    <source>
        <dbReference type="HAMAP-Rule" id="MF_00014"/>
    </source>
</evidence>
<dbReference type="InterPro" id="IPR056792">
    <property type="entry name" value="PRC_RimM"/>
</dbReference>
<dbReference type="InterPro" id="IPR011961">
    <property type="entry name" value="RimM"/>
</dbReference>
<dbReference type="InterPro" id="IPR009000">
    <property type="entry name" value="Transl_B-barrel_sf"/>
</dbReference>
<organism evidence="8 9">
    <name type="scientific">Luteibaculum oceani</name>
    <dbReference type="NCBI Taxonomy" id="1294296"/>
    <lineage>
        <taxon>Bacteria</taxon>
        <taxon>Pseudomonadati</taxon>
        <taxon>Bacteroidota</taxon>
        <taxon>Flavobacteriia</taxon>
        <taxon>Flavobacteriales</taxon>
        <taxon>Luteibaculaceae</taxon>
        <taxon>Luteibaculum</taxon>
    </lineage>
</organism>
<feature type="domain" description="RimM N-terminal" evidence="6">
    <location>
        <begin position="9"/>
        <end position="89"/>
    </location>
</feature>
<dbReference type="GO" id="GO:0005737">
    <property type="term" value="C:cytoplasm"/>
    <property type="evidence" value="ECO:0007669"/>
    <property type="project" value="UniProtKB-SubCell"/>
</dbReference>
<dbReference type="PANTHER" id="PTHR33692">
    <property type="entry name" value="RIBOSOME MATURATION FACTOR RIMM"/>
    <property type="match status" value="1"/>
</dbReference>
<proteinExistence type="inferred from homology"/>
<evidence type="ECO:0000256" key="4">
    <source>
        <dbReference type="ARBA" id="ARBA00023186"/>
    </source>
</evidence>